<organism evidence="2 3">
    <name type="scientific">Polyporus arcularius HHB13444</name>
    <dbReference type="NCBI Taxonomy" id="1314778"/>
    <lineage>
        <taxon>Eukaryota</taxon>
        <taxon>Fungi</taxon>
        <taxon>Dikarya</taxon>
        <taxon>Basidiomycota</taxon>
        <taxon>Agaricomycotina</taxon>
        <taxon>Agaricomycetes</taxon>
        <taxon>Polyporales</taxon>
        <taxon>Polyporaceae</taxon>
        <taxon>Polyporus</taxon>
    </lineage>
</organism>
<dbReference type="Proteomes" id="UP000308197">
    <property type="component" value="Unassembled WGS sequence"/>
</dbReference>
<dbReference type="InParanoid" id="A0A5C3P8Q7"/>
<name>A0A5C3P8Q7_9APHY</name>
<sequence>MRTRRACLSGTLAEIRGATRRSLQALLSSPARDTTSLRLNAHASQARALFRRGTQRISIRHERLTCGRTISTKPRQAGKTRSVSMAGSAAHRDHGRMMTATRPFRTRCGGEPSEATRRSPWRIHVYALPPCPGISTLRVALITVVSLDSSWLESGEEECMCRMDRRGG</sequence>
<dbReference type="EMBL" id="ML211510">
    <property type="protein sequence ID" value="TFK82203.1"/>
    <property type="molecule type" value="Genomic_DNA"/>
</dbReference>
<feature type="region of interest" description="Disordered" evidence="1">
    <location>
        <begin position="73"/>
        <end position="94"/>
    </location>
</feature>
<keyword evidence="3" id="KW-1185">Reference proteome</keyword>
<evidence type="ECO:0000313" key="3">
    <source>
        <dbReference type="Proteomes" id="UP000308197"/>
    </source>
</evidence>
<dbReference type="AlphaFoldDB" id="A0A5C3P8Q7"/>
<feature type="compositionally biased region" description="Polar residues" evidence="1">
    <location>
        <begin position="73"/>
        <end position="85"/>
    </location>
</feature>
<evidence type="ECO:0000256" key="1">
    <source>
        <dbReference type="SAM" id="MobiDB-lite"/>
    </source>
</evidence>
<reference evidence="2 3" key="1">
    <citation type="journal article" date="2019" name="Nat. Ecol. Evol.">
        <title>Megaphylogeny resolves global patterns of mushroom evolution.</title>
        <authorList>
            <person name="Varga T."/>
            <person name="Krizsan K."/>
            <person name="Foldi C."/>
            <person name="Dima B."/>
            <person name="Sanchez-Garcia M."/>
            <person name="Sanchez-Ramirez S."/>
            <person name="Szollosi G.J."/>
            <person name="Szarkandi J.G."/>
            <person name="Papp V."/>
            <person name="Albert L."/>
            <person name="Andreopoulos W."/>
            <person name="Angelini C."/>
            <person name="Antonin V."/>
            <person name="Barry K.W."/>
            <person name="Bougher N.L."/>
            <person name="Buchanan P."/>
            <person name="Buyck B."/>
            <person name="Bense V."/>
            <person name="Catcheside P."/>
            <person name="Chovatia M."/>
            <person name="Cooper J."/>
            <person name="Damon W."/>
            <person name="Desjardin D."/>
            <person name="Finy P."/>
            <person name="Geml J."/>
            <person name="Haridas S."/>
            <person name="Hughes K."/>
            <person name="Justo A."/>
            <person name="Karasinski D."/>
            <person name="Kautmanova I."/>
            <person name="Kiss B."/>
            <person name="Kocsube S."/>
            <person name="Kotiranta H."/>
            <person name="LaButti K.M."/>
            <person name="Lechner B.E."/>
            <person name="Liimatainen K."/>
            <person name="Lipzen A."/>
            <person name="Lukacs Z."/>
            <person name="Mihaltcheva S."/>
            <person name="Morgado L.N."/>
            <person name="Niskanen T."/>
            <person name="Noordeloos M.E."/>
            <person name="Ohm R.A."/>
            <person name="Ortiz-Santana B."/>
            <person name="Ovrebo C."/>
            <person name="Racz N."/>
            <person name="Riley R."/>
            <person name="Savchenko A."/>
            <person name="Shiryaev A."/>
            <person name="Soop K."/>
            <person name="Spirin V."/>
            <person name="Szebenyi C."/>
            <person name="Tomsovsky M."/>
            <person name="Tulloss R.E."/>
            <person name="Uehling J."/>
            <person name="Grigoriev I.V."/>
            <person name="Vagvolgyi C."/>
            <person name="Papp T."/>
            <person name="Martin F.M."/>
            <person name="Miettinen O."/>
            <person name="Hibbett D.S."/>
            <person name="Nagy L.G."/>
        </authorList>
    </citation>
    <scope>NUCLEOTIDE SEQUENCE [LARGE SCALE GENOMIC DNA]</scope>
    <source>
        <strain evidence="2 3">HHB13444</strain>
    </source>
</reference>
<accession>A0A5C3P8Q7</accession>
<proteinExistence type="predicted"/>
<gene>
    <name evidence="2" type="ORF">K466DRAFT_308710</name>
</gene>
<protein>
    <submittedName>
        <fullName evidence="2">Uncharacterized protein</fullName>
    </submittedName>
</protein>
<evidence type="ECO:0000313" key="2">
    <source>
        <dbReference type="EMBL" id="TFK82203.1"/>
    </source>
</evidence>